<reference evidence="4" key="1">
    <citation type="submission" date="2018-07" db="EMBL/GenBank/DDBJ databases">
        <title>Streptacidiphilus bronchialis DSM 106435 chromosome.</title>
        <authorList>
            <person name="Batra D."/>
            <person name="Gulvik C.A."/>
        </authorList>
    </citation>
    <scope>NUCLEOTIDE SEQUENCE [LARGE SCALE GENOMIC DNA]</scope>
    <source>
        <strain evidence="4">DSM 106435</strain>
    </source>
</reference>
<keyword evidence="4" id="KW-1185">Reference proteome</keyword>
<feature type="domain" description="Histidine kinase/HSP90-like ATPase" evidence="2">
    <location>
        <begin position="39"/>
        <end position="149"/>
    </location>
</feature>
<dbReference type="OrthoDB" id="3853268at2"/>
<dbReference type="SUPFAM" id="SSF55874">
    <property type="entry name" value="ATPase domain of HSP90 chaperone/DNA topoisomerase II/histidine kinase"/>
    <property type="match status" value="1"/>
</dbReference>
<sequence length="167" mass="18173">MTTALNDLRAATAVPSCMQSDARRDLLDARWVYPDSHGVRLARWHMASVLAEAGCDRGLVRCVEQIAAELLTNAVLHGCTKPGHRAHLKVSAEDGALLVEVLDPSTDLPRAVASRPENEHGRGLLLVEELADAWGVHEHEGVGKTVWARCSPVQLPHHPSDEEEQAC</sequence>
<dbReference type="Proteomes" id="UP000249340">
    <property type="component" value="Chromosome"/>
</dbReference>
<keyword evidence="1" id="KW-0808">Transferase</keyword>
<keyword evidence="1" id="KW-0723">Serine/threonine-protein kinase</keyword>
<gene>
    <name evidence="3" type="ORF">C7M71_013155</name>
</gene>
<dbReference type="GO" id="GO:0004674">
    <property type="term" value="F:protein serine/threonine kinase activity"/>
    <property type="evidence" value="ECO:0007669"/>
    <property type="project" value="UniProtKB-KW"/>
</dbReference>
<dbReference type="PANTHER" id="PTHR35526">
    <property type="entry name" value="ANTI-SIGMA-F FACTOR RSBW-RELATED"/>
    <property type="match status" value="1"/>
</dbReference>
<dbReference type="EMBL" id="CP031264">
    <property type="protein sequence ID" value="AXI78249.1"/>
    <property type="molecule type" value="Genomic_DNA"/>
</dbReference>
<protein>
    <submittedName>
        <fullName evidence="3">ATP-binding protein</fullName>
    </submittedName>
</protein>
<evidence type="ECO:0000313" key="3">
    <source>
        <dbReference type="EMBL" id="AXI78249.1"/>
    </source>
</evidence>
<dbReference type="InterPro" id="IPR036890">
    <property type="entry name" value="HATPase_C_sf"/>
</dbReference>
<dbReference type="AlphaFoldDB" id="A0A345SWZ4"/>
<dbReference type="GO" id="GO:0005524">
    <property type="term" value="F:ATP binding"/>
    <property type="evidence" value="ECO:0007669"/>
    <property type="project" value="UniProtKB-KW"/>
</dbReference>
<dbReference type="Gene3D" id="3.30.565.10">
    <property type="entry name" value="Histidine kinase-like ATPase, C-terminal domain"/>
    <property type="match status" value="1"/>
</dbReference>
<keyword evidence="1" id="KW-0418">Kinase</keyword>
<dbReference type="KEGG" id="stri:C7M71_013155"/>
<evidence type="ECO:0000256" key="1">
    <source>
        <dbReference type="ARBA" id="ARBA00022527"/>
    </source>
</evidence>
<organism evidence="3 4">
    <name type="scientific">Peterkaempfera bronchialis</name>
    <dbReference type="NCBI Taxonomy" id="2126346"/>
    <lineage>
        <taxon>Bacteria</taxon>
        <taxon>Bacillati</taxon>
        <taxon>Actinomycetota</taxon>
        <taxon>Actinomycetes</taxon>
        <taxon>Kitasatosporales</taxon>
        <taxon>Streptomycetaceae</taxon>
        <taxon>Peterkaempfera</taxon>
    </lineage>
</organism>
<dbReference type="Pfam" id="PF13581">
    <property type="entry name" value="HATPase_c_2"/>
    <property type="match status" value="1"/>
</dbReference>
<dbReference type="InterPro" id="IPR050267">
    <property type="entry name" value="Anti-sigma-factor_SerPK"/>
</dbReference>
<name>A0A345SWZ4_9ACTN</name>
<accession>A0A345SWZ4</accession>
<keyword evidence="3" id="KW-0547">Nucleotide-binding</keyword>
<proteinExistence type="predicted"/>
<evidence type="ECO:0000259" key="2">
    <source>
        <dbReference type="Pfam" id="PF13581"/>
    </source>
</evidence>
<dbReference type="CDD" id="cd16936">
    <property type="entry name" value="HATPase_RsbW-like"/>
    <property type="match status" value="1"/>
</dbReference>
<evidence type="ECO:0000313" key="4">
    <source>
        <dbReference type="Proteomes" id="UP000249340"/>
    </source>
</evidence>
<keyword evidence="3" id="KW-0067">ATP-binding</keyword>
<dbReference type="PANTHER" id="PTHR35526:SF3">
    <property type="entry name" value="ANTI-SIGMA-F FACTOR RSBW"/>
    <property type="match status" value="1"/>
</dbReference>
<dbReference type="InterPro" id="IPR003594">
    <property type="entry name" value="HATPase_dom"/>
</dbReference>